<feature type="compositionally biased region" description="Polar residues" evidence="3">
    <location>
        <begin position="83"/>
        <end position="92"/>
    </location>
</feature>
<evidence type="ECO:0000259" key="4">
    <source>
        <dbReference type="PROSITE" id="PS50001"/>
    </source>
</evidence>
<feature type="region of interest" description="Disordered" evidence="3">
    <location>
        <begin position="1"/>
        <end position="147"/>
    </location>
</feature>
<accession>A0A433TM04</accession>
<dbReference type="GO" id="GO:0005942">
    <property type="term" value="C:phosphatidylinositol 3-kinase complex"/>
    <property type="evidence" value="ECO:0007669"/>
    <property type="project" value="TreeGrafter"/>
</dbReference>
<evidence type="ECO:0000256" key="1">
    <source>
        <dbReference type="ARBA" id="ARBA00022999"/>
    </source>
</evidence>
<dbReference type="OrthoDB" id="3175255at2759"/>
<feature type="domain" description="SH2" evidence="4">
    <location>
        <begin position="158"/>
        <end position="253"/>
    </location>
</feature>
<keyword evidence="1 2" id="KW-0727">SH2 domain</keyword>
<feature type="compositionally biased region" description="Basic and acidic residues" evidence="3">
    <location>
        <begin position="114"/>
        <end position="128"/>
    </location>
</feature>
<proteinExistence type="predicted"/>
<dbReference type="PROSITE" id="PS50001">
    <property type="entry name" value="SH2"/>
    <property type="match status" value="2"/>
</dbReference>
<dbReference type="SUPFAM" id="SSF55550">
    <property type="entry name" value="SH2 domain"/>
    <property type="match status" value="2"/>
</dbReference>
<gene>
    <name evidence="5" type="ORF">EGW08_009659</name>
</gene>
<dbReference type="InterPro" id="IPR000980">
    <property type="entry name" value="SH2"/>
</dbReference>
<comment type="caution">
    <text evidence="5">The sequence shown here is derived from an EMBL/GenBank/DDBJ whole genome shotgun (WGS) entry which is preliminary data.</text>
</comment>
<dbReference type="PRINTS" id="PR00678">
    <property type="entry name" value="PI3KINASEP85"/>
</dbReference>
<dbReference type="Proteomes" id="UP000271974">
    <property type="component" value="Unassembled WGS sequence"/>
</dbReference>
<dbReference type="EMBL" id="RQTK01000280">
    <property type="protein sequence ID" value="RUS82585.1"/>
    <property type="molecule type" value="Genomic_DNA"/>
</dbReference>
<evidence type="ECO:0000256" key="2">
    <source>
        <dbReference type="PROSITE-ProRule" id="PRU00191"/>
    </source>
</evidence>
<feature type="compositionally biased region" description="Polar residues" evidence="3">
    <location>
        <begin position="42"/>
        <end position="65"/>
    </location>
</feature>
<feature type="compositionally biased region" description="Polar residues" evidence="3">
    <location>
        <begin position="129"/>
        <end position="143"/>
    </location>
</feature>
<dbReference type="Pfam" id="PF00017">
    <property type="entry name" value="SH2"/>
    <property type="match status" value="2"/>
</dbReference>
<sequence>MSEEPSSQYVGGDSASEKASPNVATAPERVAPPRPARRKQLSLAQSGDTAEYIQVQQAPDHNGSTFKDGHVENSLNKDENAVNKDSGNNESYYNAPPKVTKPTRPVPSSPGSRRLPDKDLRPLAKRSDSSVSNHGSPNCQRLTITPGYPDDPARALACYWGDISRNETDDKLRRRPDGSYLIRKSTTPGAYTLTVRQGDQNKCLKVFATPEGRFGLKSHECWFESLSALVDHYTENSLAEFNRQLTTRLLYPVNRPHMGKVNLYDSLALLANNGRALRRAKHQYIKLLEFQEKANQQMELAQLERRALAAAKDMYEMMLKPPHTQDDLDEIAGLDETKAQMMLKNDTLVMKRHVSFVERVRTAQSTVKTRESSLTASKHSLNEVVDSLMDREEQCAQIKDQVLACGAIPDLVDCLLDYDNLTPSWDSSLWSVDCNRDTAEACLADREVGTFLIRPKNELNTPYALSVVCNKENGSKEVKHCVIHHPPGRGYGFSVDGAVFDSVEELVSRHADISIKIYFSNIDTPLAYPVLVEEGVNRGSFGSKEEGNR</sequence>
<keyword evidence="6" id="KW-1185">Reference proteome</keyword>
<dbReference type="AlphaFoldDB" id="A0A433TM04"/>
<organism evidence="5 6">
    <name type="scientific">Elysia chlorotica</name>
    <name type="common">Eastern emerald elysia</name>
    <name type="synonym">Sea slug</name>
    <dbReference type="NCBI Taxonomy" id="188477"/>
    <lineage>
        <taxon>Eukaryota</taxon>
        <taxon>Metazoa</taxon>
        <taxon>Spiralia</taxon>
        <taxon>Lophotrochozoa</taxon>
        <taxon>Mollusca</taxon>
        <taxon>Gastropoda</taxon>
        <taxon>Heterobranchia</taxon>
        <taxon>Euthyneura</taxon>
        <taxon>Panpulmonata</taxon>
        <taxon>Sacoglossa</taxon>
        <taxon>Placobranchoidea</taxon>
        <taxon>Plakobranchidae</taxon>
        <taxon>Elysia</taxon>
    </lineage>
</organism>
<dbReference type="PRINTS" id="PR00401">
    <property type="entry name" value="SH2DOMAIN"/>
</dbReference>
<dbReference type="PANTHER" id="PTHR10155">
    <property type="entry name" value="PHOSPHATIDYLINOSITOL 3-KINASE REGULATORY SUBUNIT"/>
    <property type="match status" value="1"/>
</dbReference>
<evidence type="ECO:0000313" key="5">
    <source>
        <dbReference type="EMBL" id="RUS82585.1"/>
    </source>
</evidence>
<feature type="domain" description="SH2" evidence="4">
    <location>
        <begin position="425"/>
        <end position="530"/>
    </location>
</feature>
<dbReference type="InterPro" id="IPR036860">
    <property type="entry name" value="SH2_dom_sf"/>
</dbReference>
<dbReference type="Gene3D" id="3.30.505.10">
    <property type="entry name" value="SH2 domain"/>
    <property type="match status" value="2"/>
</dbReference>
<protein>
    <recommendedName>
        <fullName evidence="4">SH2 domain-containing protein</fullName>
    </recommendedName>
</protein>
<reference evidence="5 6" key="1">
    <citation type="submission" date="2019-01" db="EMBL/GenBank/DDBJ databases">
        <title>A draft genome assembly of the solar-powered sea slug Elysia chlorotica.</title>
        <authorList>
            <person name="Cai H."/>
            <person name="Li Q."/>
            <person name="Fang X."/>
            <person name="Li J."/>
            <person name="Curtis N.E."/>
            <person name="Altenburger A."/>
            <person name="Shibata T."/>
            <person name="Feng M."/>
            <person name="Maeda T."/>
            <person name="Schwartz J.A."/>
            <person name="Shigenobu S."/>
            <person name="Lundholm N."/>
            <person name="Nishiyama T."/>
            <person name="Yang H."/>
            <person name="Hasebe M."/>
            <person name="Li S."/>
            <person name="Pierce S.K."/>
            <person name="Wang J."/>
        </authorList>
    </citation>
    <scope>NUCLEOTIDE SEQUENCE [LARGE SCALE GENOMIC DNA]</scope>
    <source>
        <strain evidence="5">EC2010</strain>
        <tissue evidence="5">Whole organism of an adult</tissue>
    </source>
</reference>
<dbReference type="GO" id="GO:0046935">
    <property type="term" value="F:1-phosphatidylinositol-3-kinase regulator activity"/>
    <property type="evidence" value="ECO:0007669"/>
    <property type="project" value="TreeGrafter"/>
</dbReference>
<name>A0A433TM04_ELYCH</name>
<dbReference type="GO" id="GO:0046854">
    <property type="term" value="P:phosphatidylinositol phosphate biosynthetic process"/>
    <property type="evidence" value="ECO:0007669"/>
    <property type="project" value="TreeGrafter"/>
</dbReference>
<evidence type="ECO:0000256" key="3">
    <source>
        <dbReference type="SAM" id="MobiDB-lite"/>
    </source>
</evidence>
<feature type="compositionally biased region" description="Basic and acidic residues" evidence="3">
    <location>
        <begin position="67"/>
        <end position="82"/>
    </location>
</feature>
<dbReference type="PANTHER" id="PTHR10155:SF10">
    <property type="entry name" value="PI3K21B, ISOFORM B"/>
    <property type="match status" value="1"/>
</dbReference>
<dbReference type="STRING" id="188477.A0A433TM04"/>
<dbReference type="SMART" id="SM00252">
    <property type="entry name" value="SH2"/>
    <property type="match status" value="2"/>
</dbReference>
<evidence type="ECO:0000313" key="6">
    <source>
        <dbReference type="Proteomes" id="UP000271974"/>
    </source>
</evidence>